<dbReference type="InterPro" id="IPR000994">
    <property type="entry name" value="Pept_M24"/>
</dbReference>
<dbReference type="InterPro" id="IPR036005">
    <property type="entry name" value="Creatinase/aminopeptidase-like"/>
</dbReference>
<evidence type="ECO:0000313" key="3">
    <source>
        <dbReference type="EMBL" id="CAB4938959.1"/>
    </source>
</evidence>
<sequence>MAGASLRERDRRWSLLDQAMSNAGHDLLIFVGNDYRGHKGTLRYVADFNLEHRNGTVVKPRGGDAILVLPGNLSTQRHTSDWVTDIRFPKKLVSGLVDILRTQSWVRSVGIVGQNQIMRVEDYSVLTESLPRIAFSDATHLFEQVRVVKSAEELVGVEESAYILDRCFDRLLEVAAPGRTEREIAAEMYRTATLLGGEDTLFLTMYADVAAATGRAGVTWGVPRDRVLRSSDLFVFSFEVTGPRGYWTEFSRMVTFQRPSDELAHMAAAVTDGIAVSSAALGEGIDDPVLVQERVLESAKRFGVTSGYWSGHSIGLDVLEAPMIGAEVVDNDLSQSADEKPVLCGPGSVITLHPMLWDPHHDVMGYMADTFVVENNGCRVLSTHPTQLYQVAGGSS</sequence>
<dbReference type="PANTHER" id="PTHR46112">
    <property type="entry name" value="AMINOPEPTIDASE"/>
    <property type="match status" value="1"/>
</dbReference>
<evidence type="ECO:0000259" key="2">
    <source>
        <dbReference type="Pfam" id="PF01321"/>
    </source>
</evidence>
<evidence type="ECO:0000259" key="1">
    <source>
        <dbReference type="Pfam" id="PF00557"/>
    </source>
</evidence>
<dbReference type="SUPFAM" id="SSF53092">
    <property type="entry name" value="Creatinase/prolidase N-terminal domain"/>
    <property type="match status" value="1"/>
</dbReference>
<dbReference type="Pfam" id="PF00557">
    <property type="entry name" value="Peptidase_M24"/>
    <property type="match status" value="1"/>
</dbReference>
<dbReference type="Pfam" id="PF01321">
    <property type="entry name" value="Creatinase_N"/>
    <property type="match status" value="1"/>
</dbReference>
<feature type="domain" description="Peptidase M24" evidence="1">
    <location>
        <begin position="158"/>
        <end position="373"/>
    </location>
</feature>
<accession>A0A6J7J765</accession>
<feature type="domain" description="Creatinase N-terminal" evidence="2">
    <location>
        <begin position="12"/>
        <end position="148"/>
    </location>
</feature>
<dbReference type="EMBL" id="CAFBNF010000059">
    <property type="protein sequence ID" value="CAB4938959.1"/>
    <property type="molecule type" value="Genomic_DNA"/>
</dbReference>
<dbReference type="SUPFAM" id="SSF55920">
    <property type="entry name" value="Creatinase/aminopeptidase"/>
    <property type="match status" value="1"/>
</dbReference>
<reference evidence="3" key="1">
    <citation type="submission" date="2020-05" db="EMBL/GenBank/DDBJ databases">
        <authorList>
            <person name="Chiriac C."/>
            <person name="Salcher M."/>
            <person name="Ghai R."/>
            <person name="Kavagutti S V."/>
        </authorList>
    </citation>
    <scope>NUCLEOTIDE SEQUENCE</scope>
</reference>
<dbReference type="InterPro" id="IPR050659">
    <property type="entry name" value="Peptidase_M24B"/>
</dbReference>
<dbReference type="InterPro" id="IPR029149">
    <property type="entry name" value="Creatin/AminoP/Spt16_N"/>
</dbReference>
<dbReference type="PANTHER" id="PTHR46112:SF3">
    <property type="entry name" value="AMINOPEPTIDASE YPDF"/>
    <property type="match status" value="1"/>
</dbReference>
<organism evidence="3">
    <name type="scientific">freshwater metagenome</name>
    <dbReference type="NCBI Taxonomy" id="449393"/>
    <lineage>
        <taxon>unclassified sequences</taxon>
        <taxon>metagenomes</taxon>
        <taxon>ecological metagenomes</taxon>
    </lineage>
</organism>
<name>A0A6J7J765_9ZZZZ</name>
<dbReference type="AlphaFoldDB" id="A0A6J7J765"/>
<proteinExistence type="predicted"/>
<dbReference type="Gene3D" id="3.90.230.10">
    <property type="entry name" value="Creatinase/methionine aminopeptidase superfamily"/>
    <property type="match status" value="1"/>
</dbReference>
<dbReference type="InterPro" id="IPR000587">
    <property type="entry name" value="Creatinase_N"/>
</dbReference>
<dbReference type="Gene3D" id="3.40.350.10">
    <property type="entry name" value="Creatinase/prolidase N-terminal domain"/>
    <property type="match status" value="1"/>
</dbReference>
<dbReference type="CDD" id="cd01066">
    <property type="entry name" value="APP_MetAP"/>
    <property type="match status" value="1"/>
</dbReference>
<protein>
    <submittedName>
        <fullName evidence="3">Unannotated protein</fullName>
    </submittedName>
</protein>
<gene>
    <name evidence="3" type="ORF">UFOPK3773_00729</name>
</gene>